<comment type="subcellular location">
    <subcellularLocation>
        <location evidence="1">Nucleus</location>
        <location evidence="1">Nucleolus</location>
    </subcellularLocation>
</comment>
<dbReference type="AlphaFoldDB" id="A0A2C5Y0K9"/>
<dbReference type="STRING" id="1399860.A0A2C5Y0K9"/>
<evidence type="ECO:0000256" key="5">
    <source>
        <dbReference type="ARBA" id="ARBA00023242"/>
    </source>
</evidence>
<feature type="region of interest" description="Disordered" evidence="7">
    <location>
        <begin position="348"/>
        <end position="393"/>
    </location>
</feature>
<dbReference type="EMBL" id="NJET01000148">
    <property type="protein sequence ID" value="PHH60411.1"/>
    <property type="molecule type" value="Genomic_DNA"/>
</dbReference>
<feature type="region of interest" description="Disordered" evidence="7">
    <location>
        <begin position="70"/>
        <end position="97"/>
    </location>
</feature>
<evidence type="ECO:0000256" key="1">
    <source>
        <dbReference type="ARBA" id="ARBA00004604"/>
    </source>
</evidence>
<feature type="region of interest" description="Disordered" evidence="7">
    <location>
        <begin position="1"/>
        <end position="42"/>
    </location>
</feature>
<dbReference type="PANTHER" id="PTHR23183:SF0">
    <property type="entry name" value="NUCLEOLAR PROTEIN 14"/>
    <property type="match status" value="1"/>
</dbReference>
<dbReference type="GO" id="GO:0032040">
    <property type="term" value="C:small-subunit processome"/>
    <property type="evidence" value="ECO:0007669"/>
    <property type="project" value="InterPro"/>
</dbReference>
<evidence type="ECO:0000256" key="3">
    <source>
        <dbReference type="ARBA" id="ARBA00022517"/>
    </source>
</evidence>
<name>A0A2C5Y0K9_9HYPO</name>
<keyword evidence="5" id="KW-0539">Nucleus</keyword>
<feature type="region of interest" description="Disordered" evidence="7">
    <location>
        <begin position="314"/>
        <end position="335"/>
    </location>
</feature>
<comment type="function">
    <text evidence="6">Involved in nucleolar processing of pre-18S ribosomal RNA. Has a role in the nuclear export of 40S pre-ribosomal subunit to the cytoplasm.</text>
</comment>
<reference evidence="8 9" key="1">
    <citation type="submission" date="2017-06" db="EMBL/GenBank/DDBJ databases">
        <title>Ant-infecting Ophiocordyceps genomes reveal a high diversity of potential behavioral manipulation genes and a possible major role for enterotoxins.</title>
        <authorList>
            <person name="De Bekker C."/>
            <person name="Evans H.C."/>
            <person name="Brachmann A."/>
            <person name="Hughes D.P."/>
        </authorList>
    </citation>
    <scope>NUCLEOTIDE SEQUENCE [LARGE SCALE GENOMIC DNA]</scope>
    <source>
        <strain evidence="8 9">Map64</strain>
    </source>
</reference>
<dbReference type="GO" id="GO:0030692">
    <property type="term" value="C:Noc4p-Nop14p complex"/>
    <property type="evidence" value="ECO:0007669"/>
    <property type="project" value="TreeGrafter"/>
</dbReference>
<feature type="region of interest" description="Disordered" evidence="7">
    <location>
        <begin position="888"/>
        <end position="911"/>
    </location>
</feature>
<evidence type="ECO:0000256" key="7">
    <source>
        <dbReference type="SAM" id="MobiDB-lite"/>
    </source>
</evidence>
<evidence type="ECO:0000256" key="4">
    <source>
        <dbReference type="ARBA" id="ARBA00022552"/>
    </source>
</evidence>
<keyword evidence="9" id="KW-1185">Reference proteome</keyword>
<comment type="caution">
    <text evidence="8">The sequence shown here is derived from an EMBL/GenBank/DDBJ whole genome shotgun (WGS) entry which is preliminary data.</text>
</comment>
<organism evidence="8 9">
    <name type="scientific">Ophiocordyceps australis</name>
    <dbReference type="NCBI Taxonomy" id="1399860"/>
    <lineage>
        <taxon>Eukaryota</taxon>
        <taxon>Fungi</taxon>
        <taxon>Dikarya</taxon>
        <taxon>Ascomycota</taxon>
        <taxon>Pezizomycotina</taxon>
        <taxon>Sordariomycetes</taxon>
        <taxon>Hypocreomycetidae</taxon>
        <taxon>Hypocreales</taxon>
        <taxon>Ophiocordycipitaceae</taxon>
        <taxon>Ophiocordyceps</taxon>
    </lineage>
</organism>
<evidence type="ECO:0008006" key="10">
    <source>
        <dbReference type="Google" id="ProtNLM"/>
    </source>
</evidence>
<feature type="compositionally biased region" description="Acidic residues" evidence="7">
    <location>
        <begin position="355"/>
        <end position="364"/>
    </location>
</feature>
<dbReference type="GO" id="GO:0030490">
    <property type="term" value="P:maturation of SSU-rRNA"/>
    <property type="evidence" value="ECO:0007669"/>
    <property type="project" value="TreeGrafter"/>
</dbReference>
<accession>A0A2C5Y0K9</accession>
<dbReference type="OrthoDB" id="441771at2759"/>
<sequence>MAGSQLKRLKASLREQGITGPQQSKKQKRQRAQDGHVRSDKRLHRGIVLEGIREQFNPFDLKHAARGPKFSVTTNRPAKGDAAKGIKGRPGLAKAAGEERRRETLLVDMQHRNKIGGIIDRRFGENDPSIAPEEKMLERFAREKQRSHKKNAIFDLEDDAPLDGGLTHMGKPLVFDINDELKTADDFQEYDLDEDQDSDGSVRGTQRLKRMRAMALDGLVDDQDDGEPERKKTKKEVMQEVIAKSKLHKYERQTAKADDADLRAELDKGLPSIKMLFSSSGKNTAHPTTALAPTITGSVHDASDKDYNLKVKRLAQDKRAQPTERTKTEEEQLEEKANMLRELEIKRQKRMLGEETSESDDDEQNGQQERMTVHAADDDDDDFGLGNGLNSRSRAKDHVFDDEDDFIIDDDLIASGSDLESIGFDEHDSDTGASYPQEAQTEEDDDFIGGLLGQEEAKTLGFKCVTASSQTFSGELDEHGLPYTFVCPQSCQEFMSLAEPYPRETLPTIIQRIRTLYHPGLDSDNRVKLARFAEILVEFISQPWDANKSPPFLVLESIIRHIHSLAKSYPLQIARQFRHEIQSIARTRPLSLLPSDLLLLTAVGTIFPTSDHFHQVVTPAMLTIGRCLGQQVPRNLSDYVCGTYLSILALQYQQRSKRYVPELINFCLNALCALSPVAPKKKLGSFPQHEPPTGIRLSKDETRVPRRLRLLDCIAADEEAASVKVAVIDTCIQLLDAATDVWTGKSAFIETLQQVMDVIRHLMRRACLENLPSQTGERIERMQAKLERMIRLAQMARRPLELHHHRPLAIKSYIPRFEDSFDPDKHYDPDRERAELAKLQKEHKRERKGAMRELRKDANFMAREKLRIKKAKDEAYEKKFKRIVSEIQNEEGREANAYKRDMEARKRARNR</sequence>
<evidence type="ECO:0000256" key="2">
    <source>
        <dbReference type="ARBA" id="ARBA00007466"/>
    </source>
</evidence>
<gene>
    <name evidence="8" type="ORF">CDD81_1689</name>
</gene>
<protein>
    <recommendedName>
        <fullName evidence="10">Nop14-like family protein</fullName>
    </recommendedName>
</protein>
<evidence type="ECO:0000256" key="6">
    <source>
        <dbReference type="ARBA" id="ARBA00024695"/>
    </source>
</evidence>
<evidence type="ECO:0000313" key="8">
    <source>
        <dbReference type="EMBL" id="PHH60411.1"/>
    </source>
</evidence>
<feature type="compositionally biased region" description="Basic and acidic residues" evidence="7">
    <location>
        <begin position="31"/>
        <end position="40"/>
    </location>
</feature>
<proteinExistence type="inferred from homology"/>
<dbReference type="Proteomes" id="UP000226192">
    <property type="component" value="Unassembled WGS sequence"/>
</dbReference>
<dbReference type="InterPro" id="IPR007276">
    <property type="entry name" value="Nop14"/>
</dbReference>
<keyword evidence="4" id="KW-0698">rRNA processing</keyword>
<comment type="similarity">
    <text evidence="2">Belongs to the NOP14 family.</text>
</comment>
<evidence type="ECO:0000313" key="9">
    <source>
        <dbReference type="Proteomes" id="UP000226192"/>
    </source>
</evidence>
<feature type="compositionally biased region" description="Basic and acidic residues" evidence="7">
    <location>
        <begin position="890"/>
        <end position="905"/>
    </location>
</feature>
<keyword evidence="3" id="KW-0690">Ribosome biogenesis</keyword>
<dbReference type="Pfam" id="PF04147">
    <property type="entry name" value="Nop14"/>
    <property type="match status" value="1"/>
</dbReference>
<dbReference type="PANTHER" id="PTHR23183">
    <property type="entry name" value="NOP14"/>
    <property type="match status" value="1"/>
</dbReference>